<dbReference type="AlphaFoldDB" id="A0A4C2AF08"/>
<dbReference type="EMBL" id="BGZK01002999">
    <property type="protein sequence ID" value="GBP97749.1"/>
    <property type="molecule type" value="Genomic_DNA"/>
</dbReference>
<dbReference type="GO" id="GO:0008270">
    <property type="term" value="F:zinc ion binding"/>
    <property type="evidence" value="ECO:0007669"/>
    <property type="project" value="UniProtKB-KW"/>
</dbReference>
<evidence type="ECO:0000259" key="2">
    <source>
        <dbReference type="PROSITE" id="PS50966"/>
    </source>
</evidence>
<keyword evidence="1" id="KW-0479">Metal-binding</keyword>
<dbReference type="InterPro" id="IPR007527">
    <property type="entry name" value="Znf_SWIM"/>
</dbReference>
<dbReference type="PROSITE" id="PS50966">
    <property type="entry name" value="ZF_SWIM"/>
    <property type="match status" value="1"/>
</dbReference>
<proteinExistence type="predicted"/>
<dbReference type="PANTHER" id="PTHR39953:SF1">
    <property type="entry name" value="RE54151P"/>
    <property type="match status" value="1"/>
</dbReference>
<keyword evidence="4" id="KW-1185">Reference proteome</keyword>
<evidence type="ECO:0000256" key="1">
    <source>
        <dbReference type="PROSITE-ProRule" id="PRU00325"/>
    </source>
</evidence>
<protein>
    <recommendedName>
        <fullName evidence="2">SWIM-type domain-containing protein</fullName>
    </recommendedName>
</protein>
<evidence type="ECO:0000313" key="3">
    <source>
        <dbReference type="EMBL" id="GBP97749.1"/>
    </source>
</evidence>
<dbReference type="OrthoDB" id="261614at2759"/>
<dbReference type="PANTHER" id="PTHR39953">
    <property type="entry name" value="RE54151P"/>
    <property type="match status" value="1"/>
</dbReference>
<reference evidence="3 4" key="1">
    <citation type="journal article" date="2019" name="Commun. Biol.">
        <title>The bagworm genome reveals a unique fibroin gene that provides high tensile strength.</title>
        <authorList>
            <person name="Kono N."/>
            <person name="Nakamura H."/>
            <person name="Ohtoshi R."/>
            <person name="Tomita M."/>
            <person name="Numata K."/>
            <person name="Arakawa K."/>
        </authorList>
    </citation>
    <scope>NUCLEOTIDE SEQUENCE [LARGE SCALE GENOMIC DNA]</scope>
</reference>
<dbReference type="Proteomes" id="UP000299102">
    <property type="component" value="Unassembled WGS sequence"/>
</dbReference>
<gene>
    <name evidence="3" type="ORF">EVAR_23173_1</name>
</gene>
<feature type="domain" description="SWIM-type" evidence="2">
    <location>
        <begin position="82"/>
        <end position="120"/>
    </location>
</feature>
<comment type="caution">
    <text evidence="3">The sequence shown here is derived from an EMBL/GenBank/DDBJ whole genome shotgun (WGS) entry which is preliminary data.</text>
</comment>
<evidence type="ECO:0000313" key="4">
    <source>
        <dbReference type="Proteomes" id="UP000299102"/>
    </source>
</evidence>
<accession>A0A4C2AF08</accession>
<keyword evidence="1" id="KW-0862">Zinc</keyword>
<name>A0A4C2AF08_EUMVA</name>
<organism evidence="3 4">
    <name type="scientific">Eumeta variegata</name>
    <name type="common">Bagworm moth</name>
    <name type="synonym">Eumeta japonica</name>
    <dbReference type="NCBI Taxonomy" id="151549"/>
    <lineage>
        <taxon>Eukaryota</taxon>
        <taxon>Metazoa</taxon>
        <taxon>Ecdysozoa</taxon>
        <taxon>Arthropoda</taxon>
        <taxon>Hexapoda</taxon>
        <taxon>Insecta</taxon>
        <taxon>Pterygota</taxon>
        <taxon>Neoptera</taxon>
        <taxon>Endopterygota</taxon>
        <taxon>Lepidoptera</taxon>
        <taxon>Glossata</taxon>
        <taxon>Ditrysia</taxon>
        <taxon>Tineoidea</taxon>
        <taxon>Psychidae</taxon>
        <taxon>Oiketicinae</taxon>
        <taxon>Eumeta</taxon>
    </lineage>
</organism>
<keyword evidence="1" id="KW-0863">Zinc-finger</keyword>
<sequence>MTLKTSVSDVIMALARRMLAALTPIGPGFNGHAAQSDIKRLSARESYGDDAIGYVQLQREEGICKIKCKVCPEHKVRTKAYYVTMIVNENDSEIISCQCHDFPASAGGCKHAVAFLMWAHRRSVERTCTSLECYWRKPTLSRVGSTFKYITVQQMSRKEVPHRPSTSTLYTEFICEAKRKKIENCELLKISMVLKIALSSNIHYTTS</sequence>